<feature type="transmembrane region" description="Helical" evidence="10">
    <location>
        <begin position="301"/>
        <end position="322"/>
    </location>
</feature>
<feature type="transmembrane region" description="Helical" evidence="10">
    <location>
        <begin position="183"/>
        <end position="205"/>
    </location>
</feature>
<evidence type="ECO:0000256" key="5">
    <source>
        <dbReference type="ARBA" id="ARBA00022989"/>
    </source>
</evidence>
<evidence type="ECO:0000256" key="9">
    <source>
        <dbReference type="ARBA" id="ARBA00023201"/>
    </source>
</evidence>
<feature type="transmembrane region" description="Helical" evidence="10">
    <location>
        <begin position="31"/>
        <end position="47"/>
    </location>
</feature>
<comment type="subcellular location">
    <subcellularLocation>
        <location evidence="1 10">Cell membrane</location>
        <topology evidence="1 10">Multi-pass membrane protein</topology>
    </subcellularLocation>
</comment>
<dbReference type="InterPro" id="IPR006153">
    <property type="entry name" value="Cation/H_exchanger_TM"/>
</dbReference>
<dbReference type="EMBL" id="CP097320">
    <property type="protein sequence ID" value="UQX12049.1"/>
    <property type="molecule type" value="Genomic_DNA"/>
</dbReference>
<dbReference type="PANTHER" id="PTHR10110">
    <property type="entry name" value="SODIUM/HYDROGEN EXCHANGER"/>
    <property type="match status" value="1"/>
</dbReference>
<organism evidence="12 13">
    <name type="scientific">Candidatus Mycobacterium methanotrophicum</name>
    <dbReference type="NCBI Taxonomy" id="2943498"/>
    <lineage>
        <taxon>Bacteria</taxon>
        <taxon>Bacillati</taxon>
        <taxon>Actinomycetota</taxon>
        <taxon>Actinomycetes</taxon>
        <taxon>Mycobacteriales</taxon>
        <taxon>Mycobacteriaceae</taxon>
        <taxon>Mycobacterium</taxon>
    </lineage>
</organism>
<keyword evidence="2 10" id="KW-0813">Transport</keyword>
<feature type="transmembrane region" description="Helical" evidence="10">
    <location>
        <begin position="6"/>
        <end position="24"/>
    </location>
</feature>
<feature type="transmembrane region" description="Helical" evidence="10">
    <location>
        <begin position="380"/>
        <end position="400"/>
    </location>
</feature>
<comment type="function">
    <text evidence="10">Na(+)/H(+) antiporter that extrudes sodium in exchange for external protons.</text>
</comment>
<dbReference type="NCBIfam" id="TIGR00831">
    <property type="entry name" value="a_cpa1"/>
    <property type="match status" value="1"/>
</dbReference>
<feature type="transmembrane region" description="Helical" evidence="10">
    <location>
        <begin position="59"/>
        <end position="76"/>
    </location>
</feature>
<feature type="transmembrane region" description="Helical" evidence="10">
    <location>
        <begin position="226"/>
        <end position="252"/>
    </location>
</feature>
<feature type="domain" description="Cation/H+ exchanger transmembrane" evidence="11">
    <location>
        <begin position="20"/>
        <end position="405"/>
    </location>
</feature>
<sequence>MDLIPVTYTILLLCGPAMAIAAVWGADRARVPYPVLLVGVGVFLSWFPWTPSPEISPEVVFYIFLPPLVFYAAFFVDPADLRRHGRLVALLSVGLVLATAAAVTGVLTSLLGFSLMAAVVAGAIVAPTDTVSALAIFQRLETPEQISTIVEGEGLTNDGSALVLYTGAVATAVAGTVHPGQLVITFVLGPVGGAALGLAIAWLTVKLRRRMDHPSLEITISLATPYFTYAAADAVGMSGVLATAVAGVYIGTRLSDVYTPATRLQAMAFLDVLVFLLNAVLFILVGIQLHQQVNWAADKSILHLLLVASAVVAVVIVTRLIFTLAGPAIAKLRGRSVSADLWRERAVVGWSGMRGGISLAAALAVPLRRADGSPFPDRELVVLITGIVIVSTLVLQGVSMPRLLRRLGFRPEDFRSDEDRARLRAARAALQWLDTRREDFHQSANGAVEPIRALYAAKVQHLERASANGQAPDDADKAVNEQSGYVDLRLELLEVERSEVLSLKRLGRINASVWRTIERGFDLEESHISGR</sequence>
<keyword evidence="13" id="KW-1185">Reference proteome</keyword>
<evidence type="ECO:0000256" key="1">
    <source>
        <dbReference type="ARBA" id="ARBA00004651"/>
    </source>
</evidence>
<dbReference type="Proteomes" id="UP001056610">
    <property type="component" value="Chromosome"/>
</dbReference>
<proteinExistence type="inferred from homology"/>
<feature type="transmembrane region" description="Helical" evidence="10">
    <location>
        <begin position="88"/>
        <end position="107"/>
    </location>
</feature>
<feature type="transmembrane region" description="Helical" evidence="10">
    <location>
        <begin position="264"/>
        <end position="289"/>
    </location>
</feature>
<evidence type="ECO:0000259" key="11">
    <source>
        <dbReference type="Pfam" id="PF00999"/>
    </source>
</evidence>
<keyword evidence="8 10" id="KW-0472">Membrane</keyword>
<evidence type="ECO:0000256" key="6">
    <source>
        <dbReference type="ARBA" id="ARBA00023053"/>
    </source>
</evidence>
<feature type="transmembrane region" description="Helical" evidence="10">
    <location>
        <begin position="158"/>
        <end position="177"/>
    </location>
</feature>
<evidence type="ECO:0000256" key="2">
    <source>
        <dbReference type="ARBA" id="ARBA00022448"/>
    </source>
</evidence>
<evidence type="ECO:0000313" key="13">
    <source>
        <dbReference type="Proteomes" id="UP001056610"/>
    </source>
</evidence>
<evidence type="ECO:0000256" key="7">
    <source>
        <dbReference type="ARBA" id="ARBA00023065"/>
    </source>
</evidence>
<comment type="similarity">
    <text evidence="10">Belongs to the monovalent cation:proton antiporter 1 (CPA1) transporter (TC 2.A.36) family.</text>
</comment>
<keyword evidence="5 10" id="KW-1133">Transmembrane helix</keyword>
<reference evidence="12" key="1">
    <citation type="submission" date="2022-05" db="EMBL/GenBank/DDBJ databases">
        <title>A methanotrophic Mycobacterium dominates a cave microbial ecosystem.</title>
        <authorList>
            <person name="Van Spanning R.J.M."/>
            <person name="Guan Q."/>
            <person name="Melkonian C."/>
            <person name="Gallant J."/>
            <person name="Polerecky L."/>
            <person name="Flot J.-F."/>
            <person name="Brandt B.W."/>
            <person name="Braster M."/>
            <person name="Iturbe Espinoza P."/>
            <person name="Aerts J."/>
            <person name="Meima-Franke M."/>
            <person name="Piersma S.R."/>
            <person name="Bunduc C."/>
            <person name="Ummels R."/>
            <person name="Pain A."/>
            <person name="Fleming E.J."/>
            <person name="van der Wel N."/>
            <person name="Gherman V.D."/>
            <person name="Sarbu S.M."/>
            <person name="Bodelier P.L.E."/>
            <person name="Bitter W."/>
        </authorList>
    </citation>
    <scope>NUCLEOTIDE SEQUENCE</scope>
    <source>
        <strain evidence="12">Sulfur Cave</strain>
    </source>
</reference>
<name>A0ABY4QN45_9MYCO</name>
<keyword evidence="4 10" id="KW-0812">Transmembrane</keyword>
<evidence type="ECO:0000256" key="4">
    <source>
        <dbReference type="ARBA" id="ARBA00022692"/>
    </source>
</evidence>
<accession>A0ABY4QN45</accession>
<keyword evidence="9 10" id="KW-0739">Sodium transport</keyword>
<evidence type="ECO:0000256" key="8">
    <source>
        <dbReference type="ARBA" id="ARBA00023136"/>
    </source>
</evidence>
<dbReference type="RefSeq" id="WP_219066355.1">
    <property type="nucleotide sequence ID" value="NZ_CAJUXY010000006.1"/>
</dbReference>
<keyword evidence="7 10" id="KW-0406">Ion transport</keyword>
<evidence type="ECO:0000256" key="10">
    <source>
        <dbReference type="RuleBase" id="RU366002"/>
    </source>
</evidence>
<dbReference type="InterPro" id="IPR018422">
    <property type="entry name" value="Cation/H_exchanger_CPA1"/>
</dbReference>
<keyword evidence="10" id="KW-0050">Antiport</keyword>
<dbReference type="Pfam" id="PF00999">
    <property type="entry name" value="Na_H_Exchanger"/>
    <property type="match status" value="1"/>
</dbReference>
<keyword evidence="3 10" id="KW-1003">Cell membrane</keyword>
<dbReference type="PANTHER" id="PTHR10110:SF86">
    <property type="entry name" value="SODIUM_HYDROGEN EXCHANGER 7"/>
    <property type="match status" value="1"/>
</dbReference>
<evidence type="ECO:0000256" key="3">
    <source>
        <dbReference type="ARBA" id="ARBA00022475"/>
    </source>
</evidence>
<gene>
    <name evidence="12" type="ORF">M5I08_06850</name>
</gene>
<protein>
    <submittedName>
        <fullName evidence="12">Na+/H+ antiporter</fullName>
    </submittedName>
</protein>
<feature type="transmembrane region" description="Helical" evidence="10">
    <location>
        <begin position="113"/>
        <end position="137"/>
    </location>
</feature>
<evidence type="ECO:0000313" key="12">
    <source>
        <dbReference type="EMBL" id="UQX12049.1"/>
    </source>
</evidence>
<dbReference type="InterPro" id="IPR004705">
    <property type="entry name" value="Cation/H_exchanger_CPA1_bac"/>
</dbReference>
<keyword evidence="6 10" id="KW-0915">Sodium</keyword>